<evidence type="ECO:0000313" key="3">
    <source>
        <dbReference type="RefSeq" id="XP_065667982.1"/>
    </source>
</evidence>
<dbReference type="SUPFAM" id="SSF56672">
    <property type="entry name" value="DNA/RNA polymerases"/>
    <property type="match status" value="1"/>
</dbReference>
<proteinExistence type="predicted"/>
<sequence>MSINQEISMKNIKALLDAQKNEIVQAINTSLSKITSDIAELKIAFTNIKSTVQKNTDDINEIRQQLLNLTSDNKTFSEDIIKLSAALDDQVNRNLRKTQIFKNIPVDTSKSKESWSDTKLIIADTIEKAANIDPKNAHDMIKRCHRRKVNENSTKSSHIFVKFHKWADIEHTKNIFFMSKNNSWVEQMYSPSLTQRRNEAMKERRRLTEIKSIISRYLEYPTILKVKKKREGSRPISLLPNIDKALERLMFNRLYEFFNENKLFFELQFGFRTNYSRSLALLSLTEKIKDSLDEGMFGCGIFIDLQKVFDTVDVYILLYKLSYYGIRGVSNSWFKSFLTNRTQLVSISGVSSDLSNIKVGAPQGSVLGPLVFLIYINDMSKALKFCRVQHFANDTNLLYFNKSIKNQQIC</sequence>
<dbReference type="InterPro" id="IPR043502">
    <property type="entry name" value="DNA/RNA_pol_sf"/>
</dbReference>
<accession>A0ABM4D174</accession>
<evidence type="ECO:0000313" key="2">
    <source>
        <dbReference type="Proteomes" id="UP001652625"/>
    </source>
</evidence>
<evidence type="ECO:0000259" key="1">
    <source>
        <dbReference type="PROSITE" id="PS50878"/>
    </source>
</evidence>
<gene>
    <name evidence="3" type="primary">LOC136088227</name>
</gene>
<dbReference type="RefSeq" id="XP_065667982.1">
    <property type="nucleotide sequence ID" value="XM_065811910.1"/>
</dbReference>
<protein>
    <submittedName>
        <fullName evidence="3">Uncharacterized protein LOC136088227</fullName>
    </submittedName>
</protein>
<organism evidence="2 3">
    <name type="scientific">Hydra vulgaris</name>
    <name type="common">Hydra</name>
    <name type="synonym">Hydra attenuata</name>
    <dbReference type="NCBI Taxonomy" id="6087"/>
    <lineage>
        <taxon>Eukaryota</taxon>
        <taxon>Metazoa</taxon>
        <taxon>Cnidaria</taxon>
        <taxon>Hydrozoa</taxon>
        <taxon>Hydroidolina</taxon>
        <taxon>Anthoathecata</taxon>
        <taxon>Aplanulata</taxon>
        <taxon>Hydridae</taxon>
        <taxon>Hydra</taxon>
    </lineage>
</organism>
<name>A0ABM4D174_HYDVU</name>
<dbReference type="InterPro" id="IPR000477">
    <property type="entry name" value="RT_dom"/>
</dbReference>
<keyword evidence="2" id="KW-1185">Reference proteome</keyword>
<dbReference type="GeneID" id="136088227"/>
<dbReference type="PROSITE" id="PS50878">
    <property type="entry name" value="RT_POL"/>
    <property type="match status" value="1"/>
</dbReference>
<dbReference type="Proteomes" id="UP001652625">
    <property type="component" value="Chromosome 12"/>
</dbReference>
<dbReference type="PANTHER" id="PTHR33332">
    <property type="entry name" value="REVERSE TRANSCRIPTASE DOMAIN-CONTAINING PROTEIN"/>
    <property type="match status" value="1"/>
</dbReference>
<reference evidence="3" key="1">
    <citation type="submission" date="2025-08" db="UniProtKB">
        <authorList>
            <consortium name="RefSeq"/>
        </authorList>
    </citation>
    <scope>IDENTIFICATION</scope>
</reference>
<dbReference type="Pfam" id="PF00078">
    <property type="entry name" value="RVT_1"/>
    <property type="match status" value="1"/>
</dbReference>
<feature type="domain" description="Reverse transcriptase" evidence="1">
    <location>
        <begin position="207"/>
        <end position="410"/>
    </location>
</feature>